<keyword evidence="3" id="KW-1185">Reference proteome</keyword>
<proteinExistence type="predicted"/>
<feature type="chain" id="PRO_5025013731" description="Secreted protein" evidence="1">
    <location>
        <begin position="23"/>
        <end position="73"/>
    </location>
</feature>
<dbReference type="AlphaFoldDB" id="A0A5N6X2T3"/>
<dbReference type="Proteomes" id="UP000325945">
    <property type="component" value="Unassembled WGS sequence"/>
</dbReference>
<keyword evidence="1" id="KW-0732">Signal</keyword>
<name>A0A5N6X2T3_9EURO</name>
<sequence>MSREACLILLAVLHCSPHSIMSEPRRFLFCTISISSTNGKHCHHYVLLSRPKTPSEPHFSWPLRATKVLRSNL</sequence>
<evidence type="ECO:0000256" key="1">
    <source>
        <dbReference type="SAM" id="SignalP"/>
    </source>
</evidence>
<reference evidence="3" key="1">
    <citation type="submission" date="2019-04" db="EMBL/GenBank/DDBJ databases">
        <title>Friends and foes A comparative genomics studyof 23 Aspergillus species from section Flavi.</title>
        <authorList>
            <consortium name="DOE Joint Genome Institute"/>
            <person name="Kjaerbolling I."/>
            <person name="Vesth T."/>
            <person name="Frisvad J.C."/>
            <person name="Nybo J.L."/>
            <person name="Theobald S."/>
            <person name="Kildgaard S."/>
            <person name="Isbrandt T."/>
            <person name="Kuo A."/>
            <person name="Sato A."/>
            <person name="Lyhne E.K."/>
            <person name="Kogle M.E."/>
            <person name="Wiebenga A."/>
            <person name="Kun R.S."/>
            <person name="Lubbers R.J."/>
            <person name="Makela M.R."/>
            <person name="Barry K."/>
            <person name="Chovatia M."/>
            <person name="Clum A."/>
            <person name="Daum C."/>
            <person name="Haridas S."/>
            <person name="He G."/>
            <person name="LaButti K."/>
            <person name="Lipzen A."/>
            <person name="Mondo S."/>
            <person name="Riley R."/>
            <person name="Salamov A."/>
            <person name="Simmons B.A."/>
            <person name="Magnuson J.K."/>
            <person name="Henrissat B."/>
            <person name="Mortensen U.H."/>
            <person name="Larsen T.O."/>
            <person name="Devries R.P."/>
            <person name="Grigoriev I.V."/>
            <person name="Machida M."/>
            <person name="Baker S.E."/>
            <person name="Andersen M.R."/>
        </authorList>
    </citation>
    <scope>NUCLEOTIDE SEQUENCE [LARGE SCALE GENOMIC DNA]</scope>
    <source>
        <strain evidence="3">CBS 130017</strain>
    </source>
</reference>
<evidence type="ECO:0008006" key="4">
    <source>
        <dbReference type="Google" id="ProtNLM"/>
    </source>
</evidence>
<feature type="signal peptide" evidence="1">
    <location>
        <begin position="1"/>
        <end position="22"/>
    </location>
</feature>
<evidence type="ECO:0000313" key="3">
    <source>
        <dbReference type="Proteomes" id="UP000325945"/>
    </source>
</evidence>
<evidence type="ECO:0000313" key="2">
    <source>
        <dbReference type="EMBL" id="KAE8326616.1"/>
    </source>
</evidence>
<accession>A0A5N6X2T3</accession>
<organism evidence="2 3">
    <name type="scientific">Aspergillus sergii</name>
    <dbReference type="NCBI Taxonomy" id="1034303"/>
    <lineage>
        <taxon>Eukaryota</taxon>
        <taxon>Fungi</taxon>
        <taxon>Dikarya</taxon>
        <taxon>Ascomycota</taxon>
        <taxon>Pezizomycotina</taxon>
        <taxon>Eurotiomycetes</taxon>
        <taxon>Eurotiomycetidae</taxon>
        <taxon>Eurotiales</taxon>
        <taxon>Aspergillaceae</taxon>
        <taxon>Aspergillus</taxon>
        <taxon>Aspergillus subgen. Circumdati</taxon>
    </lineage>
</organism>
<gene>
    <name evidence="2" type="ORF">BDV39DRAFT_88904</name>
</gene>
<dbReference type="EMBL" id="ML741798">
    <property type="protein sequence ID" value="KAE8326616.1"/>
    <property type="molecule type" value="Genomic_DNA"/>
</dbReference>
<protein>
    <recommendedName>
        <fullName evidence="4">Secreted protein</fullName>
    </recommendedName>
</protein>